<name>B7QH12_IXOSC</name>
<comment type="subcellular location">
    <subcellularLocation>
        <location evidence="1">Golgi apparatus membrane</location>
        <topology evidence="1">Single-pass type II membrane protein</topology>
    </subcellularLocation>
    <subcellularLocation>
        <location evidence="7">Golgi apparatus</location>
        <location evidence="7">Golgi stack membrane</location>
        <topology evidence="7">Single-pass type II membrane protein</topology>
    </subcellularLocation>
</comment>
<dbReference type="Proteomes" id="UP000001555">
    <property type="component" value="Unassembled WGS sequence"/>
</dbReference>
<dbReference type="EMBL" id="DS935894">
    <property type="protein sequence ID" value="EEC18134.1"/>
    <property type="molecule type" value="Genomic_DNA"/>
</dbReference>
<protein>
    <recommendedName>
        <fullName evidence="7">Fucosyltransferase</fullName>
        <ecNumber evidence="7">2.4.1.-</ecNumber>
    </recommendedName>
</protein>
<evidence type="ECO:0000256" key="2">
    <source>
        <dbReference type="ARBA" id="ARBA00004922"/>
    </source>
</evidence>
<keyword evidence="7" id="KW-0472">Membrane</keyword>
<reference evidence="10" key="2">
    <citation type="submission" date="2020-05" db="UniProtKB">
        <authorList>
            <consortium name="EnsemblMetazoa"/>
        </authorList>
    </citation>
    <scope>IDENTIFICATION</scope>
    <source>
        <strain evidence="10">wikel</strain>
    </source>
</reference>
<dbReference type="PaxDb" id="6945-B7QH12"/>
<evidence type="ECO:0000313" key="9">
    <source>
        <dbReference type="EMBL" id="EEC18134.1"/>
    </source>
</evidence>
<dbReference type="InterPro" id="IPR055270">
    <property type="entry name" value="Glyco_tran_10_C"/>
</dbReference>
<evidence type="ECO:0000256" key="6">
    <source>
        <dbReference type="ARBA" id="ARBA00023034"/>
    </source>
</evidence>
<evidence type="ECO:0000256" key="3">
    <source>
        <dbReference type="ARBA" id="ARBA00008919"/>
    </source>
</evidence>
<dbReference type="EMBL" id="ABJB010392026">
    <property type="status" value="NOT_ANNOTATED_CDS"/>
    <property type="molecule type" value="Genomic_DNA"/>
</dbReference>
<evidence type="ECO:0000256" key="4">
    <source>
        <dbReference type="ARBA" id="ARBA00022676"/>
    </source>
</evidence>
<keyword evidence="5 7" id="KW-0808">Transferase</keyword>
<dbReference type="Gene3D" id="3.40.50.11660">
    <property type="entry name" value="Glycosyl transferase family 10, C-terminal domain"/>
    <property type="match status" value="1"/>
</dbReference>
<dbReference type="SUPFAM" id="SSF53756">
    <property type="entry name" value="UDP-Glycosyltransferase/glycogen phosphorylase"/>
    <property type="match status" value="1"/>
</dbReference>
<dbReference type="GO" id="GO:0000139">
    <property type="term" value="C:Golgi membrane"/>
    <property type="evidence" value="ECO:0007669"/>
    <property type="project" value="UniProtKB-SubCell"/>
</dbReference>
<dbReference type="GO" id="GO:0046920">
    <property type="term" value="F:alpha-(1-&gt;3)-fucosyltransferase activity"/>
    <property type="evidence" value="ECO:0000318"/>
    <property type="project" value="GO_Central"/>
</dbReference>
<evidence type="ECO:0000313" key="11">
    <source>
        <dbReference type="Proteomes" id="UP000001555"/>
    </source>
</evidence>
<keyword evidence="4 7" id="KW-0328">Glycosyltransferase</keyword>
<dbReference type="PANTHER" id="PTHR48438:SF1">
    <property type="entry name" value="ALPHA-(1,3)-FUCOSYLTRANSFERASE C-RELATED"/>
    <property type="match status" value="1"/>
</dbReference>
<evidence type="ECO:0000256" key="1">
    <source>
        <dbReference type="ARBA" id="ARBA00004323"/>
    </source>
</evidence>
<evidence type="ECO:0000256" key="7">
    <source>
        <dbReference type="RuleBase" id="RU003832"/>
    </source>
</evidence>
<keyword evidence="7" id="KW-0812">Transmembrane</keyword>
<evidence type="ECO:0000259" key="8">
    <source>
        <dbReference type="Pfam" id="PF00852"/>
    </source>
</evidence>
<dbReference type="AlphaFoldDB" id="B7QH12"/>
<dbReference type="Pfam" id="PF00852">
    <property type="entry name" value="Glyco_transf_10"/>
    <property type="match status" value="1"/>
</dbReference>
<keyword evidence="6 7" id="KW-0333">Golgi apparatus</keyword>
<reference evidence="9 11" key="1">
    <citation type="submission" date="2008-03" db="EMBL/GenBank/DDBJ databases">
        <title>Annotation of Ixodes scapularis.</title>
        <authorList>
            <consortium name="Ixodes scapularis Genome Project Consortium"/>
            <person name="Caler E."/>
            <person name="Hannick L.I."/>
            <person name="Bidwell S."/>
            <person name="Joardar V."/>
            <person name="Thiagarajan M."/>
            <person name="Amedeo P."/>
            <person name="Galinsky K.J."/>
            <person name="Schobel S."/>
            <person name="Inman J."/>
            <person name="Hostetler J."/>
            <person name="Miller J."/>
            <person name="Hammond M."/>
            <person name="Megy K."/>
            <person name="Lawson D."/>
            <person name="Kodira C."/>
            <person name="Sutton G."/>
            <person name="Meyer J."/>
            <person name="Hill C.A."/>
            <person name="Birren B."/>
            <person name="Nene V."/>
            <person name="Collins F."/>
            <person name="Alarcon-Chaidez F."/>
            <person name="Wikel S."/>
            <person name="Strausberg R."/>
        </authorList>
    </citation>
    <scope>NUCLEOTIDE SEQUENCE [LARGE SCALE GENOMIC DNA]</scope>
    <source>
        <strain evidence="11">Wikel</strain>
        <strain evidence="9">Wikel colony</strain>
    </source>
</reference>
<sequence>MAVWPVSHSNTFGKCEGYVNELQKDNAVDVFGKCGKHSVVARPGSYINALSFGSPKHLADHLTSVAEDSNLYKSYFNWKGKYDLYLYQELSPTYINPSKDLHGEDMTKKGLHYDGGGRKVADRLARVISSF</sequence>
<dbReference type="PANTHER" id="PTHR48438">
    <property type="entry name" value="ALPHA-(1,3)-FUCOSYLTRANSFERASE C-RELATED"/>
    <property type="match status" value="1"/>
</dbReference>
<dbReference type="UniPathway" id="UPA00378"/>
<dbReference type="InParanoid" id="B7QH12"/>
<organism>
    <name type="scientific">Ixodes scapularis</name>
    <name type="common">Black-legged tick</name>
    <name type="synonym">Deer tick</name>
    <dbReference type="NCBI Taxonomy" id="6945"/>
    <lineage>
        <taxon>Eukaryota</taxon>
        <taxon>Metazoa</taxon>
        <taxon>Ecdysozoa</taxon>
        <taxon>Arthropoda</taxon>
        <taxon>Chelicerata</taxon>
        <taxon>Arachnida</taxon>
        <taxon>Acari</taxon>
        <taxon>Parasitiformes</taxon>
        <taxon>Ixodida</taxon>
        <taxon>Ixodoidea</taxon>
        <taxon>Ixodidae</taxon>
        <taxon>Ixodinae</taxon>
        <taxon>Ixodes</taxon>
    </lineage>
</organism>
<gene>
    <name evidence="9" type="ORF">IscW_ISCW023329</name>
</gene>
<comment type="pathway">
    <text evidence="2">Protein modification; protein glycosylation.</text>
</comment>
<comment type="similarity">
    <text evidence="3 7">Belongs to the glycosyltransferase 10 family.</text>
</comment>
<dbReference type="VEuPathDB" id="VectorBase:ISCW023329"/>
<evidence type="ECO:0000313" key="10">
    <source>
        <dbReference type="EnsemblMetazoa" id="ISCW023329-PA"/>
    </source>
</evidence>
<dbReference type="GO" id="GO:0032580">
    <property type="term" value="C:Golgi cisterna membrane"/>
    <property type="evidence" value="ECO:0007669"/>
    <property type="project" value="UniProtKB-SubCell"/>
</dbReference>
<dbReference type="HOGENOM" id="CLU_1929892_0_0_1"/>
<accession>B7QH12</accession>
<dbReference type="EC" id="2.4.1.-" evidence="7"/>
<dbReference type="InterPro" id="IPR001503">
    <property type="entry name" value="Glyco_trans_10"/>
</dbReference>
<dbReference type="InterPro" id="IPR038577">
    <property type="entry name" value="GT10-like_C_sf"/>
</dbReference>
<keyword evidence="11" id="KW-1185">Reference proteome</keyword>
<feature type="domain" description="Fucosyltransferase C-terminal" evidence="8">
    <location>
        <begin position="40"/>
        <end position="87"/>
    </location>
</feature>
<dbReference type="VEuPathDB" id="VectorBase:ISCI023329"/>
<dbReference type="EnsemblMetazoa" id="ISCW023329-RA">
    <property type="protein sequence ID" value="ISCW023329-PA"/>
    <property type="gene ID" value="ISCW023329"/>
</dbReference>
<evidence type="ECO:0000256" key="5">
    <source>
        <dbReference type="ARBA" id="ARBA00022679"/>
    </source>
</evidence>
<proteinExistence type="inferred from homology"/>